<dbReference type="PRINTS" id="PR00868">
    <property type="entry name" value="DNAPOLI"/>
</dbReference>
<protein>
    <submittedName>
        <fullName evidence="3">Putative DNA polymerase</fullName>
    </submittedName>
</protein>
<dbReference type="GO" id="GO:0006302">
    <property type="term" value="P:double-strand break repair"/>
    <property type="evidence" value="ECO:0007669"/>
    <property type="project" value="TreeGrafter"/>
</dbReference>
<evidence type="ECO:0000259" key="1">
    <source>
        <dbReference type="SMART" id="SM00474"/>
    </source>
</evidence>
<feature type="domain" description="DNA-directed DNA polymerase family A palm" evidence="2">
    <location>
        <begin position="414"/>
        <end position="620"/>
    </location>
</feature>
<dbReference type="Gene3D" id="1.20.1060.10">
    <property type="entry name" value="Taq DNA Polymerase, Chain T, domain 4"/>
    <property type="match status" value="1"/>
</dbReference>
<dbReference type="GO" id="GO:0008408">
    <property type="term" value="F:3'-5' exonuclease activity"/>
    <property type="evidence" value="ECO:0007669"/>
    <property type="project" value="InterPro"/>
</dbReference>
<dbReference type="Gene3D" id="3.30.70.370">
    <property type="match status" value="1"/>
</dbReference>
<proteinExistence type="predicted"/>
<dbReference type="Gene3D" id="3.30.420.10">
    <property type="entry name" value="Ribonuclease H-like superfamily/Ribonuclease H"/>
    <property type="match status" value="1"/>
</dbReference>
<dbReference type="InterPro" id="IPR036397">
    <property type="entry name" value="RNaseH_sf"/>
</dbReference>
<feature type="domain" description="3'-5' exonuclease" evidence="1">
    <location>
        <begin position="74"/>
        <end position="245"/>
    </location>
</feature>
<reference evidence="3" key="1">
    <citation type="submission" date="2020-03" db="EMBL/GenBank/DDBJ databases">
        <title>The deep terrestrial virosphere.</title>
        <authorList>
            <person name="Holmfeldt K."/>
            <person name="Nilsson E."/>
            <person name="Simone D."/>
            <person name="Lopez-Fernandez M."/>
            <person name="Wu X."/>
            <person name="de Brujin I."/>
            <person name="Lundin D."/>
            <person name="Andersson A."/>
            <person name="Bertilsson S."/>
            <person name="Dopson M."/>
        </authorList>
    </citation>
    <scope>NUCLEOTIDE SEQUENCE</scope>
    <source>
        <strain evidence="3">MM415A01589</strain>
    </source>
</reference>
<dbReference type="EMBL" id="MT142202">
    <property type="protein sequence ID" value="QJA76060.1"/>
    <property type="molecule type" value="Genomic_DNA"/>
</dbReference>
<name>A0A6M3K142_9ZZZZ</name>
<dbReference type="PANTHER" id="PTHR10133">
    <property type="entry name" value="DNA POLYMERASE I"/>
    <property type="match status" value="1"/>
</dbReference>
<evidence type="ECO:0000259" key="2">
    <source>
        <dbReference type="SMART" id="SM00482"/>
    </source>
</evidence>
<organism evidence="3">
    <name type="scientific">viral metagenome</name>
    <dbReference type="NCBI Taxonomy" id="1070528"/>
    <lineage>
        <taxon>unclassified sequences</taxon>
        <taxon>metagenomes</taxon>
        <taxon>organismal metagenomes</taxon>
    </lineage>
</organism>
<dbReference type="SUPFAM" id="SSF56672">
    <property type="entry name" value="DNA/RNA polymerases"/>
    <property type="match status" value="1"/>
</dbReference>
<dbReference type="GO" id="GO:0003677">
    <property type="term" value="F:DNA binding"/>
    <property type="evidence" value="ECO:0007669"/>
    <property type="project" value="InterPro"/>
</dbReference>
<dbReference type="Gene3D" id="1.10.150.20">
    <property type="entry name" value="5' to 3' exonuclease, C-terminal subdomain"/>
    <property type="match status" value="1"/>
</dbReference>
<dbReference type="FunFam" id="1.10.150.20:FF:000002">
    <property type="entry name" value="DNA polymerase I"/>
    <property type="match status" value="1"/>
</dbReference>
<dbReference type="InterPro" id="IPR043502">
    <property type="entry name" value="DNA/RNA_pol_sf"/>
</dbReference>
<evidence type="ECO:0000313" key="3">
    <source>
        <dbReference type="EMBL" id="QJA76060.1"/>
    </source>
</evidence>
<dbReference type="InterPro" id="IPR012337">
    <property type="entry name" value="RNaseH-like_sf"/>
</dbReference>
<sequence>MSIGRERGKILDFQYTTRLLDPDGNKVKKTAKVIVTYHPSAANYKKVMANYIYSDISKGIDKATGITVKTNSKYQLVNKDNLKEVVNRLYNHPIICADVETSSLDYMDKKAYLRSINMSIVPHESWIFKPEQIEQVKEILYHKDLVINHNIKFDLQWLDRYGIKCKFKIFDTKVAKHLLDENYPDKSLERLAITELDMEEEMKAKDGMKHHWKDGTEPTWEELRLCGADSDASLRLANKYLPMLKEEGLWSLMKMEMKVLKTLTRMELFGFKIDRKVHKELTEDYANKISDGERVVQRLVGDINLNSPLQLADVLYKELKLPILIRTQKKAPACNEEALKLLLENTKRKSTREILQAILDYRGVAKLYNTYLVGLTKNNLLKWDDKVHCDFKITGTVTGRLSCSEPNLENIPRDGDIKRMFISSFPKGWIWQADYSQIELRVLAHYSNDKNLIRAFEEGRDIHREVASKVFHKPYDEVTDKERKFTKQVNFGIVYLISPPGLASKLGCSMNEAKQLIDDWFNEFPRAKEWIRERKESIITTGKSICLSGRIRRLYGVDMESKEGREAIRQGVNSPIQGGAGDITKYNMYRLDRRLKKDGLKSRVINNVHDAVMGDSPDKEEVMECIKATRELFKEAQVPMRVPLGVEIKIGRNWKDLEEEKLWLKHTKGIA</sequence>
<dbReference type="AlphaFoldDB" id="A0A6M3K142"/>
<dbReference type="GO" id="GO:0003887">
    <property type="term" value="F:DNA-directed DNA polymerase activity"/>
    <property type="evidence" value="ECO:0007669"/>
    <property type="project" value="InterPro"/>
</dbReference>
<dbReference type="InterPro" id="IPR002562">
    <property type="entry name" value="3'-5'_exonuclease_dom"/>
</dbReference>
<dbReference type="PANTHER" id="PTHR10133:SF62">
    <property type="entry name" value="DNA POLYMERASE THETA"/>
    <property type="match status" value="1"/>
</dbReference>
<dbReference type="GO" id="GO:0006261">
    <property type="term" value="P:DNA-templated DNA replication"/>
    <property type="evidence" value="ECO:0007669"/>
    <property type="project" value="InterPro"/>
</dbReference>
<accession>A0A6M3K142</accession>
<gene>
    <name evidence="3" type="ORF">MM415A01589_0012</name>
</gene>
<dbReference type="SMART" id="SM00482">
    <property type="entry name" value="POLAc"/>
    <property type="match status" value="1"/>
</dbReference>
<dbReference type="InterPro" id="IPR002298">
    <property type="entry name" value="DNA_polymerase_A"/>
</dbReference>
<dbReference type="InterPro" id="IPR001098">
    <property type="entry name" value="DNA-dir_DNA_pol_A_palm_dom"/>
</dbReference>
<dbReference type="SUPFAM" id="SSF53098">
    <property type="entry name" value="Ribonuclease H-like"/>
    <property type="match status" value="1"/>
</dbReference>
<dbReference type="Pfam" id="PF01612">
    <property type="entry name" value="DNA_pol_A_exo1"/>
    <property type="match status" value="1"/>
</dbReference>
<dbReference type="SMART" id="SM00474">
    <property type="entry name" value="35EXOc"/>
    <property type="match status" value="1"/>
</dbReference>
<dbReference type="Pfam" id="PF00476">
    <property type="entry name" value="DNA_pol_A"/>
    <property type="match status" value="1"/>
</dbReference>